<dbReference type="PRINTS" id="PR00080">
    <property type="entry name" value="SDRFAMILY"/>
</dbReference>
<evidence type="ECO:0000313" key="4">
    <source>
        <dbReference type="EMBL" id="KAH8701969.1"/>
    </source>
</evidence>
<dbReference type="RefSeq" id="XP_046075345.1">
    <property type="nucleotide sequence ID" value="XM_046218947.1"/>
</dbReference>
<evidence type="ECO:0000256" key="1">
    <source>
        <dbReference type="ARBA" id="ARBA00006484"/>
    </source>
</evidence>
<accession>A0AAD4L2E6</accession>
<dbReference type="AlphaFoldDB" id="A0AAD4L2E6"/>
<proteinExistence type="inferred from homology"/>
<dbReference type="PANTHER" id="PTHR44169">
    <property type="entry name" value="NADPH-DEPENDENT 1-ACYLDIHYDROXYACETONE PHOSPHATE REDUCTASE"/>
    <property type="match status" value="1"/>
</dbReference>
<dbReference type="InterPro" id="IPR036291">
    <property type="entry name" value="NAD(P)-bd_dom_sf"/>
</dbReference>
<dbReference type="GO" id="GO:0019433">
    <property type="term" value="P:triglyceride catabolic process"/>
    <property type="evidence" value="ECO:0007669"/>
    <property type="project" value="TreeGrafter"/>
</dbReference>
<dbReference type="GO" id="GO:0005783">
    <property type="term" value="C:endoplasmic reticulum"/>
    <property type="evidence" value="ECO:0007669"/>
    <property type="project" value="TreeGrafter"/>
</dbReference>
<dbReference type="GO" id="GO:0000140">
    <property type="term" value="F:acylglycerone-phosphate reductase (NADP+) activity"/>
    <property type="evidence" value="ECO:0007669"/>
    <property type="project" value="TreeGrafter"/>
</dbReference>
<comment type="caution">
    <text evidence="4">The sequence shown here is derived from an EMBL/GenBank/DDBJ whole genome shotgun (WGS) entry which is preliminary data.</text>
</comment>
<dbReference type="GO" id="GO:0006654">
    <property type="term" value="P:phosphatidic acid biosynthetic process"/>
    <property type="evidence" value="ECO:0007669"/>
    <property type="project" value="TreeGrafter"/>
</dbReference>
<keyword evidence="5" id="KW-1185">Reference proteome</keyword>
<dbReference type="GO" id="GO:0005811">
    <property type="term" value="C:lipid droplet"/>
    <property type="evidence" value="ECO:0007669"/>
    <property type="project" value="TreeGrafter"/>
</dbReference>
<dbReference type="PANTHER" id="PTHR44169:SF6">
    <property type="entry name" value="NADPH-DEPENDENT 1-ACYLDIHYDROXYACETONE PHOSPHATE REDUCTASE"/>
    <property type="match status" value="1"/>
</dbReference>
<dbReference type="SUPFAM" id="SSF51735">
    <property type="entry name" value="NAD(P)-binding Rossmann-fold domains"/>
    <property type="match status" value="1"/>
</dbReference>
<dbReference type="Proteomes" id="UP001201262">
    <property type="component" value="Unassembled WGS sequence"/>
</dbReference>
<keyword evidence="2" id="KW-0560">Oxidoreductase</keyword>
<reference evidence="4" key="1">
    <citation type="submission" date="2021-12" db="EMBL/GenBank/DDBJ databases">
        <title>Convergent genome expansion in fungi linked to evolution of root-endophyte symbiosis.</title>
        <authorList>
            <consortium name="DOE Joint Genome Institute"/>
            <person name="Ke Y.-H."/>
            <person name="Bonito G."/>
            <person name="Liao H.-L."/>
            <person name="Looney B."/>
            <person name="Rojas-Flechas A."/>
            <person name="Nash J."/>
            <person name="Hameed K."/>
            <person name="Schadt C."/>
            <person name="Martin F."/>
            <person name="Crous P.W."/>
            <person name="Miettinen O."/>
            <person name="Magnuson J.K."/>
            <person name="Labbe J."/>
            <person name="Jacobson D."/>
            <person name="Doktycz M.J."/>
            <person name="Veneault-Fourrey C."/>
            <person name="Kuo A."/>
            <person name="Mondo S."/>
            <person name="Calhoun S."/>
            <person name="Riley R."/>
            <person name="Ohm R."/>
            <person name="LaButti K."/>
            <person name="Andreopoulos B."/>
            <person name="Pangilinan J."/>
            <person name="Nolan M."/>
            <person name="Tritt A."/>
            <person name="Clum A."/>
            <person name="Lipzen A."/>
            <person name="Daum C."/>
            <person name="Barry K."/>
            <person name="Grigoriev I.V."/>
            <person name="Vilgalys R."/>
        </authorList>
    </citation>
    <scope>NUCLEOTIDE SEQUENCE</scope>
    <source>
        <strain evidence="4">PMI_201</strain>
    </source>
</reference>
<comment type="similarity">
    <text evidence="1 3">Belongs to the short-chain dehydrogenases/reductases (SDR) family.</text>
</comment>
<dbReference type="Gene3D" id="3.40.50.720">
    <property type="entry name" value="NAD(P)-binding Rossmann-like Domain"/>
    <property type="match status" value="1"/>
</dbReference>
<evidence type="ECO:0000256" key="2">
    <source>
        <dbReference type="ARBA" id="ARBA00023002"/>
    </source>
</evidence>
<name>A0AAD4L2E6_9EURO</name>
<evidence type="ECO:0000256" key="3">
    <source>
        <dbReference type="RuleBase" id="RU000363"/>
    </source>
</evidence>
<dbReference type="InterPro" id="IPR002347">
    <property type="entry name" value="SDR_fam"/>
</dbReference>
<dbReference type="EMBL" id="JAJTJA010000003">
    <property type="protein sequence ID" value="KAH8701969.1"/>
    <property type="molecule type" value="Genomic_DNA"/>
</dbReference>
<dbReference type="GeneID" id="70249234"/>
<organism evidence="4 5">
    <name type="scientific">Talaromyces proteolyticus</name>
    <dbReference type="NCBI Taxonomy" id="1131652"/>
    <lineage>
        <taxon>Eukaryota</taxon>
        <taxon>Fungi</taxon>
        <taxon>Dikarya</taxon>
        <taxon>Ascomycota</taxon>
        <taxon>Pezizomycotina</taxon>
        <taxon>Eurotiomycetes</taxon>
        <taxon>Eurotiomycetidae</taxon>
        <taxon>Eurotiales</taxon>
        <taxon>Trichocomaceae</taxon>
        <taxon>Talaromyces</taxon>
        <taxon>Talaromyces sect. Bacilispori</taxon>
    </lineage>
</organism>
<gene>
    <name evidence="4" type="ORF">BGW36DRAFT_404860</name>
</gene>
<dbReference type="GO" id="GO:0004806">
    <property type="term" value="F:triacylglycerol lipase activity"/>
    <property type="evidence" value="ECO:0007669"/>
    <property type="project" value="TreeGrafter"/>
</dbReference>
<sequence>MPEKTVLITGCSHGGLGPAMAKAYLARGFRVFATLRNTSKAGSLAKIKGIEILELEVTSEESIRQCVKSVEKLTGGSLDILVNNAGISLCRPLLDTPVEDAKKLFDANVWAVLAMVQAFTPLLIKAKGVICNISSVSGELVIAWNGIYNSSRAATTRLSETLRLEMAPLGVRVVTVILGIVDTSNDNSTKHEDLVLPEDSYYQKIYDIINRHKKFLVYPDRQNVDVAAKNIVSDVLGGHGYFIRRGQTSTLSWFLNTFMPYGLCTSMVNEKSGLSELARGNNR</sequence>
<dbReference type="PRINTS" id="PR00081">
    <property type="entry name" value="GDHRDH"/>
</dbReference>
<protein>
    <submittedName>
        <fullName evidence="4">Short-chain dehydrogenases/reductase</fullName>
    </submittedName>
</protein>
<dbReference type="Pfam" id="PF00106">
    <property type="entry name" value="adh_short"/>
    <property type="match status" value="1"/>
</dbReference>
<evidence type="ECO:0000313" key="5">
    <source>
        <dbReference type="Proteomes" id="UP001201262"/>
    </source>
</evidence>